<evidence type="ECO:0000256" key="3">
    <source>
        <dbReference type="ARBA" id="ARBA00023043"/>
    </source>
</evidence>
<dbReference type="Pfam" id="PF12796">
    <property type="entry name" value="Ank_2"/>
    <property type="match status" value="1"/>
</dbReference>
<dbReference type="Gene3D" id="1.25.40.20">
    <property type="entry name" value="Ankyrin repeat-containing domain"/>
    <property type="match status" value="1"/>
</dbReference>
<feature type="compositionally biased region" description="Gly residues" evidence="6">
    <location>
        <begin position="99"/>
        <end position="111"/>
    </location>
</feature>
<dbReference type="Gene3D" id="1.20.80.10">
    <property type="match status" value="1"/>
</dbReference>
<dbReference type="AlphaFoldDB" id="A0AAD5H8H2"/>
<dbReference type="EMBL" id="JADXDR010000020">
    <property type="protein sequence ID" value="KAI7845208.1"/>
    <property type="molecule type" value="Genomic_DNA"/>
</dbReference>
<evidence type="ECO:0000313" key="9">
    <source>
        <dbReference type="Proteomes" id="UP001205105"/>
    </source>
</evidence>
<dbReference type="SUPFAM" id="SSF47027">
    <property type="entry name" value="Acyl-CoA binding protein"/>
    <property type="match status" value="1"/>
</dbReference>
<keyword evidence="4" id="KW-0446">Lipid-binding</keyword>
<dbReference type="InterPro" id="IPR036770">
    <property type="entry name" value="Ankyrin_rpt-contain_sf"/>
</dbReference>
<protein>
    <recommendedName>
        <fullName evidence="7">ACB domain-containing protein</fullName>
    </recommendedName>
</protein>
<evidence type="ECO:0000256" key="2">
    <source>
        <dbReference type="ARBA" id="ARBA00022737"/>
    </source>
</evidence>
<organism evidence="8 9">
    <name type="scientific">Chlorella ohadii</name>
    <dbReference type="NCBI Taxonomy" id="2649997"/>
    <lineage>
        <taxon>Eukaryota</taxon>
        <taxon>Viridiplantae</taxon>
        <taxon>Chlorophyta</taxon>
        <taxon>core chlorophytes</taxon>
        <taxon>Trebouxiophyceae</taxon>
        <taxon>Chlorellales</taxon>
        <taxon>Chlorellaceae</taxon>
        <taxon>Chlorella clade</taxon>
        <taxon>Chlorella</taxon>
    </lineage>
</organism>
<feature type="region of interest" description="Disordered" evidence="6">
    <location>
        <begin position="92"/>
        <end position="113"/>
    </location>
</feature>
<dbReference type="GO" id="GO:0000062">
    <property type="term" value="F:fatty-acyl-CoA binding"/>
    <property type="evidence" value="ECO:0007669"/>
    <property type="project" value="InterPro"/>
</dbReference>
<dbReference type="Pfam" id="PF00887">
    <property type="entry name" value="ACBP"/>
    <property type="match status" value="1"/>
</dbReference>
<evidence type="ECO:0000256" key="4">
    <source>
        <dbReference type="ARBA" id="ARBA00023121"/>
    </source>
</evidence>
<keyword evidence="9" id="KW-1185">Reference proteome</keyword>
<dbReference type="InterPro" id="IPR035984">
    <property type="entry name" value="Acyl-CoA-binding_sf"/>
</dbReference>
<dbReference type="PROSITE" id="PS51228">
    <property type="entry name" value="ACB_2"/>
    <property type="match status" value="1"/>
</dbReference>
<name>A0AAD5H8H2_9CHLO</name>
<gene>
    <name evidence="8" type="ORF">COHA_001252</name>
</gene>
<sequence length="250" mass="25349">MEDASLEEAFDAATQYVGAASTSGSLSNDQLLQFYGLYKQATVGPCDVPKPSFFDRKGRAKWSAWADLGQLPGGEAQQRYVDLLSQLIPGWTAGSSSSSGGGGAKRGGAGGPVQSRMVEAAEDEQAAGPDSTPPLLQAARAGDAAAAEALLQAGGDTGQRGSEGETALHWAADRGHEAVVALLLNHGADVNATDNDGLTACHYAALAGHRGAAELLAAVPGVKLGLRSADGDTAADVAPSGWDFLQTSAE</sequence>
<feature type="repeat" description="ANK" evidence="5">
    <location>
        <begin position="163"/>
        <end position="195"/>
    </location>
</feature>
<evidence type="ECO:0000256" key="6">
    <source>
        <dbReference type="SAM" id="MobiDB-lite"/>
    </source>
</evidence>
<dbReference type="PROSITE" id="PS00880">
    <property type="entry name" value="ACB_1"/>
    <property type="match status" value="1"/>
</dbReference>
<dbReference type="InterPro" id="IPR000582">
    <property type="entry name" value="Acyl-CoA-binding_protein"/>
</dbReference>
<dbReference type="InterPro" id="IPR002110">
    <property type="entry name" value="Ankyrin_rpt"/>
</dbReference>
<dbReference type="PRINTS" id="PR00689">
    <property type="entry name" value="ACOABINDINGP"/>
</dbReference>
<dbReference type="PANTHER" id="PTHR24119">
    <property type="entry name" value="ACYL-COA-BINDING DOMAIN-CONTAINING PROTEIN 6"/>
    <property type="match status" value="1"/>
</dbReference>
<feature type="domain" description="ACB" evidence="7">
    <location>
        <begin position="6"/>
        <end position="93"/>
    </location>
</feature>
<evidence type="ECO:0000256" key="5">
    <source>
        <dbReference type="PROSITE-ProRule" id="PRU00023"/>
    </source>
</evidence>
<dbReference type="PANTHER" id="PTHR24119:SF0">
    <property type="entry name" value="ACYL-COA-BINDING DOMAIN-CONTAINING PROTEIN 6"/>
    <property type="match status" value="1"/>
</dbReference>
<keyword evidence="3 5" id="KW-0040">ANK repeat</keyword>
<evidence type="ECO:0000259" key="7">
    <source>
        <dbReference type="PROSITE" id="PS51228"/>
    </source>
</evidence>
<proteinExistence type="inferred from homology"/>
<reference evidence="8" key="1">
    <citation type="submission" date="2020-11" db="EMBL/GenBank/DDBJ databases">
        <title>Chlorella ohadii genome sequencing and assembly.</title>
        <authorList>
            <person name="Murik O."/>
            <person name="Treves H."/>
            <person name="Kedem I."/>
            <person name="Shotland Y."/>
            <person name="Kaplan A."/>
        </authorList>
    </citation>
    <scope>NUCLEOTIDE SEQUENCE</scope>
    <source>
        <strain evidence="8">1</strain>
    </source>
</reference>
<comment type="similarity">
    <text evidence="1">Belongs to the ACBP family.</text>
</comment>
<keyword evidence="2" id="KW-0677">Repeat</keyword>
<accession>A0AAD5H8H2</accession>
<dbReference type="PROSITE" id="PS50297">
    <property type="entry name" value="ANK_REP_REGION"/>
    <property type="match status" value="1"/>
</dbReference>
<evidence type="ECO:0000256" key="1">
    <source>
        <dbReference type="ARBA" id="ARBA00005567"/>
    </source>
</evidence>
<dbReference type="Proteomes" id="UP001205105">
    <property type="component" value="Unassembled WGS sequence"/>
</dbReference>
<dbReference type="SMART" id="SM00248">
    <property type="entry name" value="ANK"/>
    <property type="match status" value="3"/>
</dbReference>
<dbReference type="InterPro" id="IPR014352">
    <property type="entry name" value="FERM/acyl-CoA-bd_prot_sf"/>
</dbReference>
<dbReference type="SUPFAM" id="SSF48403">
    <property type="entry name" value="Ankyrin repeat"/>
    <property type="match status" value="1"/>
</dbReference>
<dbReference type="InterPro" id="IPR022408">
    <property type="entry name" value="Acyl-CoA-binding_prot_CS"/>
</dbReference>
<comment type="caution">
    <text evidence="8">The sequence shown here is derived from an EMBL/GenBank/DDBJ whole genome shotgun (WGS) entry which is preliminary data.</text>
</comment>
<evidence type="ECO:0000313" key="8">
    <source>
        <dbReference type="EMBL" id="KAI7845208.1"/>
    </source>
</evidence>
<dbReference type="PROSITE" id="PS50088">
    <property type="entry name" value="ANK_REPEAT"/>
    <property type="match status" value="1"/>
</dbReference>